<dbReference type="Proteomes" id="UP000022447">
    <property type="component" value="Unassembled WGS sequence"/>
</dbReference>
<dbReference type="CDD" id="cd24082">
    <property type="entry name" value="ASKHA_NBD_GspK-like"/>
    <property type="match status" value="1"/>
</dbReference>
<proteinExistence type="predicted"/>
<dbReference type="InterPro" id="IPR043129">
    <property type="entry name" value="ATPase_NBD"/>
</dbReference>
<dbReference type="InterPro" id="IPR052519">
    <property type="entry name" value="Euk-type_GlcNAc_Kinase"/>
</dbReference>
<reference evidence="2 3" key="1">
    <citation type="submission" date="2014-01" db="EMBL/GenBank/DDBJ databases">
        <title>Roseivivax halodurans JCM 10272 Genome Sequencing.</title>
        <authorList>
            <person name="Lai Q."/>
            <person name="Li G."/>
            <person name="Shao Z."/>
        </authorList>
    </citation>
    <scope>NUCLEOTIDE SEQUENCE [LARGE SCALE GENOMIC DNA]</scope>
    <source>
        <strain evidence="2 3">JCM 10272</strain>
    </source>
</reference>
<dbReference type="PANTHER" id="PTHR43190">
    <property type="entry name" value="N-ACETYL-D-GLUCOSAMINE KINASE"/>
    <property type="match status" value="1"/>
</dbReference>
<evidence type="ECO:0000313" key="3">
    <source>
        <dbReference type="Proteomes" id="UP000022447"/>
    </source>
</evidence>
<dbReference type="Pfam" id="PF01869">
    <property type="entry name" value="BcrAD_BadFG"/>
    <property type="match status" value="1"/>
</dbReference>
<dbReference type="InterPro" id="IPR002731">
    <property type="entry name" value="ATPase_BadF"/>
</dbReference>
<sequence length="285" mass="28371">MGSGSHVIAVDGGGSRCRFLLSGPGGERRIERGPANVFSDFDGAIAVLRDGLAALESETGVDASECPCCLALAGVIDLDVAAQVSRALSLPQARIEEDWRAALEGALGGADGAVVGLGTGSFAARLEGKTAQAIGGHGLALGDEASGAWLGREALRRTLHAAEGLTEASPLTDELLGELGGVAGIVRFGASAAPSDYARLAPRVAAAGQGDPHAAAILSQGADYIAGALHAIGWQSSEPLCLIGGLAETYAAWLSAPLASALIAPRGTALDGALALARVYASEGA</sequence>
<comment type="caution">
    <text evidence="2">The sequence shown here is derived from an EMBL/GenBank/DDBJ whole genome shotgun (WGS) entry which is preliminary data.</text>
</comment>
<dbReference type="Gene3D" id="3.30.420.40">
    <property type="match status" value="2"/>
</dbReference>
<evidence type="ECO:0000313" key="2">
    <source>
        <dbReference type="EMBL" id="ETX14785.1"/>
    </source>
</evidence>
<keyword evidence="3" id="KW-1185">Reference proteome</keyword>
<dbReference type="RefSeq" id="WP_037261639.1">
    <property type="nucleotide sequence ID" value="NZ_JALZ01000008.1"/>
</dbReference>
<dbReference type="STRING" id="1449350.OCH239_20735"/>
<gene>
    <name evidence="2" type="ORF">OCH239_20735</name>
</gene>
<evidence type="ECO:0000259" key="1">
    <source>
        <dbReference type="Pfam" id="PF01869"/>
    </source>
</evidence>
<protein>
    <submittedName>
        <fullName evidence="2">ATPase</fullName>
    </submittedName>
</protein>
<accession>X7EFY1</accession>
<dbReference type="EMBL" id="JALZ01000008">
    <property type="protein sequence ID" value="ETX14785.1"/>
    <property type="molecule type" value="Genomic_DNA"/>
</dbReference>
<feature type="domain" description="ATPase BadF/BadG/BcrA/BcrD type" evidence="1">
    <location>
        <begin position="10"/>
        <end position="251"/>
    </location>
</feature>
<dbReference type="eggNOG" id="COG2971">
    <property type="taxonomic scope" value="Bacteria"/>
</dbReference>
<dbReference type="PANTHER" id="PTHR43190:SF3">
    <property type="entry name" value="N-ACETYL-D-GLUCOSAMINE KINASE"/>
    <property type="match status" value="1"/>
</dbReference>
<organism evidence="2 3">
    <name type="scientific">Roseivivax halodurans JCM 10272</name>
    <dbReference type="NCBI Taxonomy" id="1449350"/>
    <lineage>
        <taxon>Bacteria</taxon>
        <taxon>Pseudomonadati</taxon>
        <taxon>Pseudomonadota</taxon>
        <taxon>Alphaproteobacteria</taxon>
        <taxon>Rhodobacterales</taxon>
        <taxon>Roseobacteraceae</taxon>
        <taxon>Roseivivax</taxon>
    </lineage>
</organism>
<dbReference type="OrthoDB" id="63487at2"/>
<dbReference type="SUPFAM" id="SSF53067">
    <property type="entry name" value="Actin-like ATPase domain"/>
    <property type="match status" value="2"/>
</dbReference>
<dbReference type="AlphaFoldDB" id="X7EFY1"/>
<name>X7EFY1_9RHOB</name>